<keyword evidence="4" id="KW-0106">Calcium</keyword>
<dbReference type="PROSITE" id="PS50222">
    <property type="entry name" value="EF_HAND_2"/>
    <property type="match status" value="3"/>
</dbReference>
<evidence type="ECO:0000256" key="3">
    <source>
        <dbReference type="ARBA" id="ARBA00022737"/>
    </source>
</evidence>
<feature type="domain" description="EF-hand" evidence="5">
    <location>
        <begin position="73"/>
        <end position="108"/>
    </location>
</feature>
<keyword evidence="3" id="KW-0677">Repeat</keyword>
<dbReference type="SMART" id="SM00054">
    <property type="entry name" value="EFh"/>
    <property type="match status" value="3"/>
</dbReference>
<dbReference type="Gene3D" id="1.10.238.10">
    <property type="entry name" value="EF-hand"/>
    <property type="match status" value="1"/>
</dbReference>
<evidence type="ECO:0000256" key="4">
    <source>
        <dbReference type="ARBA" id="ARBA00022837"/>
    </source>
</evidence>
<evidence type="ECO:0000313" key="6">
    <source>
        <dbReference type="EMBL" id="KAL1561199.1"/>
    </source>
</evidence>
<dbReference type="AlphaFoldDB" id="A0ABD1HXJ7"/>
<dbReference type="Proteomes" id="UP001567538">
    <property type="component" value="Unassembled WGS sequence"/>
</dbReference>
<dbReference type="SUPFAM" id="SSF47473">
    <property type="entry name" value="EF-hand"/>
    <property type="match status" value="1"/>
</dbReference>
<dbReference type="Pfam" id="PF13499">
    <property type="entry name" value="EF-hand_7"/>
    <property type="match status" value="2"/>
</dbReference>
<feature type="domain" description="EF-hand" evidence="5">
    <location>
        <begin position="4"/>
        <end position="39"/>
    </location>
</feature>
<protein>
    <submittedName>
        <fullName evidence="6">Calcium-binding protein CML44</fullName>
    </submittedName>
</protein>
<sequence>MSPISNLDIDRIFKNLDKNNSGQITIAELQNLLHGIGIQTTSEELEKLVGRSSLDYVGFLFFYEAIAEPRDADDEEDLRKAFEVFDVDGDGFISCEELKMVLTKMGLWEKKSGDDCRDMIHVYDKNLDGLLDFEEFKDMMMMSVPSAVVDRKRN</sequence>
<keyword evidence="7" id="KW-1185">Reference proteome</keyword>
<evidence type="ECO:0000259" key="5">
    <source>
        <dbReference type="PROSITE" id="PS50222"/>
    </source>
</evidence>
<reference evidence="6 7" key="1">
    <citation type="submission" date="2024-06" db="EMBL/GenBank/DDBJ databases">
        <title>A chromosome level genome sequence of Diviner's sage (Salvia divinorum).</title>
        <authorList>
            <person name="Ford S.A."/>
            <person name="Ro D.-K."/>
            <person name="Ness R.W."/>
            <person name="Phillips M.A."/>
        </authorList>
    </citation>
    <scope>NUCLEOTIDE SEQUENCE [LARGE SCALE GENOMIC DNA]</scope>
    <source>
        <strain evidence="6">SAF-2024a</strain>
        <tissue evidence="6">Leaf</tissue>
    </source>
</reference>
<evidence type="ECO:0000256" key="2">
    <source>
        <dbReference type="ARBA" id="ARBA00022723"/>
    </source>
</evidence>
<evidence type="ECO:0000256" key="1">
    <source>
        <dbReference type="ARBA" id="ARBA00003291"/>
    </source>
</evidence>
<dbReference type="InterPro" id="IPR039647">
    <property type="entry name" value="EF_hand_pair_protein_CML-like"/>
</dbReference>
<organism evidence="6 7">
    <name type="scientific">Salvia divinorum</name>
    <name type="common">Maria pastora</name>
    <name type="synonym">Diviner's sage</name>
    <dbReference type="NCBI Taxonomy" id="28513"/>
    <lineage>
        <taxon>Eukaryota</taxon>
        <taxon>Viridiplantae</taxon>
        <taxon>Streptophyta</taxon>
        <taxon>Embryophyta</taxon>
        <taxon>Tracheophyta</taxon>
        <taxon>Spermatophyta</taxon>
        <taxon>Magnoliopsida</taxon>
        <taxon>eudicotyledons</taxon>
        <taxon>Gunneridae</taxon>
        <taxon>Pentapetalae</taxon>
        <taxon>asterids</taxon>
        <taxon>lamiids</taxon>
        <taxon>Lamiales</taxon>
        <taxon>Lamiaceae</taxon>
        <taxon>Nepetoideae</taxon>
        <taxon>Mentheae</taxon>
        <taxon>Salviinae</taxon>
        <taxon>Salvia</taxon>
        <taxon>Salvia subgen. Calosphace</taxon>
    </lineage>
</organism>
<gene>
    <name evidence="6" type="ORF">AAHA92_03936</name>
</gene>
<dbReference type="InterPro" id="IPR011992">
    <property type="entry name" value="EF-hand-dom_pair"/>
</dbReference>
<dbReference type="CDD" id="cd00051">
    <property type="entry name" value="EFh"/>
    <property type="match status" value="1"/>
</dbReference>
<accession>A0ABD1HXJ7</accession>
<evidence type="ECO:0000313" key="7">
    <source>
        <dbReference type="Proteomes" id="UP001567538"/>
    </source>
</evidence>
<dbReference type="PANTHER" id="PTHR10891">
    <property type="entry name" value="EF-HAND CALCIUM-BINDING DOMAIN CONTAINING PROTEIN"/>
    <property type="match status" value="1"/>
</dbReference>
<dbReference type="GO" id="GO:0046872">
    <property type="term" value="F:metal ion binding"/>
    <property type="evidence" value="ECO:0007669"/>
    <property type="project" value="UniProtKB-KW"/>
</dbReference>
<dbReference type="GO" id="GO:0005737">
    <property type="term" value="C:cytoplasm"/>
    <property type="evidence" value="ECO:0007669"/>
    <property type="project" value="UniProtKB-ARBA"/>
</dbReference>
<name>A0ABD1HXJ7_SALDI</name>
<dbReference type="EMBL" id="JBEAFC010000003">
    <property type="protein sequence ID" value="KAL1561199.1"/>
    <property type="molecule type" value="Genomic_DNA"/>
</dbReference>
<proteinExistence type="predicted"/>
<dbReference type="InterPro" id="IPR002048">
    <property type="entry name" value="EF_hand_dom"/>
</dbReference>
<dbReference type="InterPro" id="IPR018247">
    <property type="entry name" value="EF_Hand_1_Ca_BS"/>
</dbReference>
<dbReference type="PROSITE" id="PS00018">
    <property type="entry name" value="EF_HAND_1"/>
    <property type="match status" value="2"/>
</dbReference>
<keyword evidence="2" id="KW-0479">Metal-binding</keyword>
<comment type="function">
    <text evidence="1">Potential calcium sensor.</text>
</comment>
<comment type="caution">
    <text evidence="6">The sequence shown here is derived from an EMBL/GenBank/DDBJ whole genome shotgun (WGS) entry which is preliminary data.</text>
</comment>
<dbReference type="FunFam" id="1.10.238.10:FF:000089">
    <property type="entry name" value="calmodulin-like protein 3"/>
    <property type="match status" value="1"/>
</dbReference>
<feature type="domain" description="EF-hand" evidence="5">
    <location>
        <begin position="111"/>
        <end position="146"/>
    </location>
</feature>